<keyword evidence="2" id="KW-1185">Reference proteome</keyword>
<dbReference type="EMBL" id="JACYFG010000020">
    <property type="protein sequence ID" value="MBD5779864.1"/>
    <property type="molecule type" value="Genomic_DNA"/>
</dbReference>
<sequence>MKKAIFTTILTMGLLSGLFSQKKEEPKDDFPPVPRWEPAIAIPQDRIIDRLNYYADGKKDFVVFRNGTCVLIQDGLNDEEAKSEALGTLSKIFNYHPDMNPLNMDDGNILIQYNHPAYNVVLTDIADQNMERIKERHLEALTRDEVLMTPQGPNKFDEFGMKALWGRCYFFMDAKNPVITKIVRKKT</sequence>
<dbReference type="RefSeq" id="WP_191616996.1">
    <property type="nucleotide sequence ID" value="NZ_JACYFG010000020.1"/>
</dbReference>
<dbReference type="Proteomes" id="UP000622317">
    <property type="component" value="Unassembled WGS sequence"/>
</dbReference>
<protein>
    <submittedName>
        <fullName evidence="1">Uncharacterized protein</fullName>
    </submittedName>
</protein>
<dbReference type="AlphaFoldDB" id="A0A927IHI6"/>
<accession>A0A927IHI6</accession>
<organism evidence="1 2">
    <name type="scientific">Pelagicoccus enzymogenes</name>
    <dbReference type="NCBI Taxonomy" id="2773457"/>
    <lineage>
        <taxon>Bacteria</taxon>
        <taxon>Pseudomonadati</taxon>
        <taxon>Verrucomicrobiota</taxon>
        <taxon>Opitutia</taxon>
        <taxon>Puniceicoccales</taxon>
        <taxon>Pelagicoccaceae</taxon>
        <taxon>Pelagicoccus</taxon>
    </lineage>
</organism>
<name>A0A927IHI6_9BACT</name>
<gene>
    <name evidence="1" type="ORF">IEN85_10220</name>
</gene>
<reference evidence="1" key="1">
    <citation type="submission" date="2020-09" db="EMBL/GenBank/DDBJ databases">
        <title>Pelagicoccus enzymogenes sp. nov. with an EPS production, isolated from marine sediment.</title>
        <authorList>
            <person name="Feng X."/>
        </authorList>
    </citation>
    <scope>NUCLEOTIDE SEQUENCE</scope>
    <source>
        <strain evidence="1">NFK12</strain>
    </source>
</reference>
<proteinExistence type="predicted"/>
<comment type="caution">
    <text evidence="1">The sequence shown here is derived from an EMBL/GenBank/DDBJ whole genome shotgun (WGS) entry which is preliminary data.</text>
</comment>
<evidence type="ECO:0000313" key="1">
    <source>
        <dbReference type="EMBL" id="MBD5779864.1"/>
    </source>
</evidence>
<evidence type="ECO:0000313" key="2">
    <source>
        <dbReference type="Proteomes" id="UP000622317"/>
    </source>
</evidence>